<gene>
    <name evidence="4" type="ORF">DVB73_24040</name>
</gene>
<protein>
    <submittedName>
        <fullName evidence="4">Amino acid ABC transporter substrate-binding protein</fullName>
    </submittedName>
</protein>
<dbReference type="SUPFAM" id="SSF53850">
    <property type="entry name" value="Periplasmic binding protein-like II"/>
    <property type="match status" value="1"/>
</dbReference>
<evidence type="ECO:0000256" key="1">
    <source>
        <dbReference type="ARBA" id="ARBA00010333"/>
    </source>
</evidence>
<dbReference type="SMART" id="SM00062">
    <property type="entry name" value="PBPb"/>
    <property type="match status" value="1"/>
</dbReference>
<dbReference type="GeneID" id="49616501"/>
<comment type="similarity">
    <text evidence="1">Belongs to the bacterial solute-binding protein 3 family.</text>
</comment>
<evidence type="ECO:0000259" key="3">
    <source>
        <dbReference type="SMART" id="SM00062"/>
    </source>
</evidence>
<evidence type="ECO:0000256" key="2">
    <source>
        <dbReference type="ARBA" id="ARBA00022729"/>
    </source>
</evidence>
<dbReference type="PANTHER" id="PTHR35936">
    <property type="entry name" value="MEMBRANE-BOUND LYTIC MUREIN TRANSGLYCOSYLASE F"/>
    <property type="match status" value="1"/>
</dbReference>
<accession>A0AAD0QZW7</accession>
<dbReference type="RefSeq" id="WP_016393743.1">
    <property type="nucleotide sequence ID" value="NZ_CP031146.1"/>
</dbReference>
<name>A0AAD0QZW7_PSEDL</name>
<feature type="domain" description="Solute-binding protein family 3/N-terminal" evidence="3">
    <location>
        <begin position="21"/>
        <end position="245"/>
    </location>
</feature>
<dbReference type="InterPro" id="IPR001638">
    <property type="entry name" value="Solute-binding_3/MltF_N"/>
</dbReference>
<dbReference type="Proteomes" id="UP000256503">
    <property type="component" value="Chromosome"/>
</dbReference>
<organism evidence="4 5">
    <name type="scientific">Pseudomonas plecoglossicida</name>
    <dbReference type="NCBI Taxonomy" id="70775"/>
    <lineage>
        <taxon>Bacteria</taxon>
        <taxon>Pseudomonadati</taxon>
        <taxon>Pseudomonadota</taxon>
        <taxon>Gammaproteobacteria</taxon>
        <taxon>Pseudomonadales</taxon>
        <taxon>Pseudomonadaceae</taxon>
        <taxon>Pseudomonas</taxon>
    </lineage>
</organism>
<dbReference type="PANTHER" id="PTHR35936:SF6">
    <property type="entry name" value="AMINO ACID ABC TRANSPORTER SUBSTRATE-BINDING PAAT FAMILY PROTEIN"/>
    <property type="match status" value="1"/>
</dbReference>
<sequence>MRRLLALMLLWSTYSLADLPVLRFSVVESWSMPLVRVEGDQPVEGLMFDLMQAMAREVGARPEYHVLARLRMQQAMNDGDIDVRCYVSTQWFNDRPGNFVWSIPLFHQRDVLVGRASDSGPVRPEQLPQQAIGTVLGYAYGTLEPLFAQGHLRREDSRSQELALQKLRIGRYRHAVSNELALRWFNQQLPAEQRLRVLTVLEEQALGCMVRNDPAIATQGVLRALVRMKESGEIERIVQRYGATGYSEKVSAARP</sequence>
<dbReference type="Pfam" id="PF00497">
    <property type="entry name" value="SBP_bac_3"/>
    <property type="match status" value="1"/>
</dbReference>
<dbReference type="EMBL" id="CP031146">
    <property type="protein sequence ID" value="AXM98645.1"/>
    <property type="molecule type" value="Genomic_DNA"/>
</dbReference>
<evidence type="ECO:0000313" key="4">
    <source>
        <dbReference type="EMBL" id="AXM98645.1"/>
    </source>
</evidence>
<proteinExistence type="inferred from homology"/>
<evidence type="ECO:0000313" key="5">
    <source>
        <dbReference type="Proteomes" id="UP000256503"/>
    </source>
</evidence>
<dbReference type="Gene3D" id="3.40.190.10">
    <property type="entry name" value="Periplasmic binding protein-like II"/>
    <property type="match status" value="2"/>
</dbReference>
<dbReference type="AlphaFoldDB" id="A0AAD0QZW7"/>
<reference evidence="4 5" key="1">
    <citation type="submission" date="2018-07" db="EMBL/GenBank/DDBJ databases">
        <title>Complete genome sequence of a Pseudomonas plecoglossicida strain pathogenic to the marine fish, Larimichthys crocea.</title>
        <authorList>
            <person name="Tao Z."/>
        </authorList>
    </citation>
    <scope>NUCLEOTIDE SEQUENCE [LARGE SCALE GENOMIC DNA]</scope>
    <source>
        <strain evidence="4 5">XSDHY-P</strain>
    </source>
</reference>
<keyword evidence="2" id="KW-0732">Signal</keyword>